<comment type="subcellular location">
    <subcellularLocation>
        <location evidence="1">Membrane</location>
        <topology evidence="1">Multi-pass membrane protein</topology>
    </subcellularLocation>
</comment>
<dbReference type="InterPro" id="IPR007248">
    <property type="entry name" value="Mpv17_PMP22"/>
</dbReference>
<evidence type="ECO:0000256" key="1">
    <source>
        <dbReference type="ARBA" id="ARBA00004141"/>
    </source>
</evidence>
<gene>
    <name evidence="8" type="primary">LOC100899995</name>
</gene>
<evidence type="ECO:0000256" key="5">
    <source>
        <dbReference type="ARBA" id="ARBA00023136"/>
    </source>
</evidence>
<dbReference type="PANTHER" id="PTHR11266:SF85">
    <property type="entry name" value="MPV17-LIKE PROTEIN"/>
    <property type="match status" value="1"/>
</dbReference>
<dbReference type="KEGG" id="goe:100899995"/>
<evidence type="ECO:0000313" key="8">
    <source>
        <dbReference type="RefSeq" id="XP_028968314.1"/>
    </source>
</evidence>
<keyword evidence="7" id="KW-1185">Reference proteome</keyword>
<keyword evidence="3 6" id="KW-0812">Transmembrane</keyword>
<dbReference type="Proteomes" id="UP000694867">
    <property type="component" value="Unplaced"/>
</dbReference>
<dbReference type="GO" id="GO:0005739">
    <property type="term" value="C:mitochondrion"/>
    <property type="evidence" value="ECO:0007669"/>
    <property type="project" value="TreeGrafter"/>
</dbReference>
<dbReference type="PANTHER" id="PTHR11266">
    <property type="entry name" value="PEROXISOMAL MEMBRANE PROTEIN 2, PXMP2 MPV17"/>
    <property type="match status" value="1"/>
</dbReference>
<dbReference type="AlphaFoldDB" id="A0AAJ7SGP3"/>
<keyword evidence="5 6" id="KW-0472">Membrane</keyword>
<dbReference type="Pfam" id="PF04117">
    <property type="entry name" value="Mpv17_PMP22"/>
    <property type="match status" value="1"/>
</dbReference>
<sequence length="174" mass="20276">MRDLLRRKPLLSNVASYGSLYVGAEFSQQTVIRAWDEECKDEPYDWKLMGRYAVYSMALAGPGLFYWFRWLDRKLPGKTFGTALKKVCADQLVSSTGCTTVFYVSMSVLEQKEDKFAELREKFWPTYKVSCCFWPPIQWLNFLFVPPQMRVITVGVASFVWCNILCIFKRTVQV</sequence>
<keyword evidence="4 6" id="KW-1133">Transmembrane helix</keyword>
<reference evidence="8" key="1">
    <citation type="submission" date="2025-08" db="UniProtKB">
        <authorList>
            <consortium name="RefSeq"/>
        </authorList>
    </citation>
    <scope>IDENTIFICATION</scope>
</reference>
<accession>A0AAJ7SGP3</accession>
<comment type="similarity">
    <text evidence="2 6">Belongs to the peroxisomal membrane protein PXMP2/4 family.</text>
</comment>
<evidence type="ECO:0000313" key="7">
    <source>
        <dbReference type="Proteomes" id="UP000694867"/>
    </source>
</evidence>
<evidence type="ECO:0000256" key="6">
    <source>
        <dbReference type="RuleBase" id="RU363053"/>
    </source>
</evidence>
<feature type="transmembrane region" description="Helical" evidence="6">
    <location>
        <begin position="149"/>
        <end position="168"/>
    </location>
</feature>
<dbReference type="RefSeq" id="XP_028968314.1">
    <property type="nucleotide sequence ID" value="XM_029112481.1"/>
</dbReference>
<feature type="transmembrane region" description="Helical" evidence="6">
    <location>
        <begin position="52"/>
        <end position="68"/>
    </location>
</feature>
<proteinExistence type="inferred from homology"/>
<dbReference type="GeneID" id="100899995"/>
<dbReference type="GO" id="GO:0016020">
    <property type="term" value="C:membrane"/>
    <property type="evidence" value="ECO:0007669"/>
    <property type="project" value="UniProtKB-SubCell"/>
</dbReference>
<name>A0AAJ7SGP3_9ACAR</name>
<protein>
    <submittedName>
        <fullName evidence="8">Mpv17-like protein</fullName>
    </submittedName>
</protein>
<evidence type="ECO:0000256" key="3">
    <source>
        <dbReference type="ARBA" id="ARBA00022692"/>
    </source>
</evidence>
<evidence type="ECO:0000256" key="4">
    <source>
        <dbReference type="ARBA" id="ARBA00022989"/>
    </source>
</evidence>
<organism evidence="7 8">
    <name type="scientific">Galendromus occidentalis</name>
    <name type="common">western predatory mite</name>
    <dbReference type="NCBI Taxonomy" id="34638"/>
    <lineage>
        <taxon>Eukaryota</taxon>
        <taxon>Metazoa</taxon>
        <taxon>Ecdysozoa</taxon>
        <taxon>Arthropoda</taxon>
        <taxon>Chelicerata</taxon>
        <taxon>Arachnida</taxon>
        <taxon>Acari</taxon>
        <taxon>Parasitiformes</taxon>
        <taxon>Mesostigmata</taxon>
        <taxon>Gamasina</taxon>
        <taxon>Phytoseioidea</taxon>
        <taxon>Phytoseiidae</taxon>
        <taxon>Typhlodrominae</taxon>
        <taxon>Galendromus</taxon>
    </lineage>
</organism>
<evidence type="ECO:0000256" key="2">
    <source>
        <dbReference type="ARBA" id="ARBA00006824"/>
    </source>
</evidence>